<dbReference type="SUPFAM" id="SSF53659">
    <property type="entry name" value="Isocitrate/Isopropylmalate dehydrogenase-like"/>
    <property type="match status" value="1"/>
</dbReference>
<comment type="cofactor">
    <cofactor evidence="12">
        <name>Mg(2+)</name>
        <dbReference type="ChEBI" id="CHEBI:18420"/>
    </cofactor>
    <cofactor evidence="12">
        <name>Mn(2+)</name>
        <dbReference type="ChEBI" id="CHEBI:29035"/>
    </cofactor>
    <text evidence="12">Binds 1 Mg(2+) or Mn(2+) ion per subunit.</text>
</comment>
<feature type="binding site" evidence="12">
    <location>
        <position position="554"/>
    </location>
    <ligand>
        <name>Mg(2+)</name>
        <dbReference type="ChEBI" id="CHEBI:18420"/>
    </ligand>
</feature>
<dbReference type="RefSeq" id="WP_005962055.1">
    <property type="nucleotide sequence ID" value="NZ_AFOC01000047.1"/>
</dbReference>
<evidence type="ECO:0000256" key="13">
    <source>
        <dbReference type="PIRSR" id="PIRSR009407-4"/>
    </source>
</evidence>
<name>G2DDY9_9GAMM</name>
<dbReference type="EMBL" id="AFOC01000047">
    <property type="protein sequence ID" value="EGV51153.1"/>
    <property type="molecule type" value="Genomic_DNA"/>
</dbReference>
<evidence type="ECO:0000256" key="2">
    <source>
        <dbReference type="ARBA" id="ARBA00022532"/>
    </source>
</evidence>
<evidence type="ECO:0000256" key="6">
    <source>
        <dbReference type="ARBA" id="ARBA00023002"/>
    </source>
</evidence>
<keyword evidence="6 9" id="KW-0560">Oxidoreductase</keyword>
<feature type="binding site" evidence="13">
    <location>
        <begin position="602"/>
        <end position="604"/>
    </location>
    <ligand>
        <name>NADP(+)</name>
        <dbReference type="ChEBI" id="CHEBI:58349"/>
    </ligand>
</feature>
<feature type="binding site" evidence="13">
    <location>
        <position position="591"/>
    </location>
    <ligand>
        <name>NADP(+)</name>
        <dbReference type="ChEBI" id="CHEBI:58349"/>
    </ligand>
</feature>
<dbReference type="GO" id="GO:0006099">
    <property type="term" value="P:tricarboxylic acid cycle"/>
    <property type="evidence" value="ECO:0007669"/>
    <property type="project" value="UniProtKB-KW"/>
</dbReference>
<organism evidence="14 15">
    <name type="scientific">endosymbiont of Riftia pachyptila</name>
    <name type="common">vent Ph05</name>
    <dbReference type="NCBI Taxonomy" id="1048808"/>
    <lineage>
        <taxon>Bacteria</taxon>
        <taxon>Pseudomonadati</taxon>
        <taxon>Pseudomonadota</taxon>
        <taxon>Gammaproteobacteria</taxon>
        <taxon>sulfur-oxidizing symbionts</taxon>
    </lineage>
</organism>
<dbReference type="InterPro" id="IPR004436">
    <property type="entry name" value="Isocitrate_DH_NADP_mono"/>
</dbReference>
<dbReference type="PATRIC" id="fig|1048808.3.peg.1826"/>
<dbReference type="PIRSF" id="PIRSF009407">
    <property type="entry name" value="IDH_monmr"/>
    <property type="match status" value="1"/>
</dbReference>
<reference evidence="14" key="1">
    <citation type="journal article" date="2011" name="ISME J.">
        <title>The endosymbionts of the deep-sea tubeworms Riftia pachyptila and Tevnia jerichonana share an identical physiology as revealed by proteogenomic analyses.</title>
        <authorList>
            <person name="Gardebrecht A."/>
            <person name="Markert S."/>
            <person name="Felbeck H."/>
            <person name="Thuermer A."/>
            <person name="Albrecht D."/>
            <person name="Wollherr A."/>
            <person name="Kabisch J."/>
            <person name="Lehmann R."/>
            <person name="Daniel R."/>
            <person name="Liesegang H."/>
            <person name="Hecker M."/>
            <person name="Sievert S.M."/>
            <person name="Schweder T."/>
        </authorList>
    </citation>
    <scope>NUCLEOTIDE SEQUENCE [LARGE SCALE GENOMIC DNA]</scope>
</reference>
<feature type="binding site" evidence="11">
    <location>
        <position position="549"/>
    </location>
    <ligand>
        <name>D-threo-isocitrate</name>
        <dbReference type="ChEBI" id="CHEBI:15562"/>
    </ligand>
</feature>
<evidence type="ECO:0000256" key="5">
    <source>
        <dbReference type="ARBA" id="ARBA00022857"/>
    </source>
</evidence>
<protein>
    <recommendedName>
        <fullName evidence="9">Isocitrate dehydrogenase [NADP]</fullName>
        <ecNumber evidence="9">1.1.1.42</ecNumber>
    </recommendedName>
    <alternativeName>
        <fullName evidence="9">Oxalosuccinate decarboxylase</fullName>
    </alternativeName>
</protein>
<feature type="site" description="Critical for catalysis" evidence="10">
    <location>
        <position position="257"/>
    </location>
</feature>
<evidence type="ECO:0000256" key="10">
    <source>
        <dbReference type="PIRSR" id="PIRSR009407-1"/>
    </source>
</evidence>
<feature type="binding site" evidence="13">
    <location>
        <position position="137"/>
    </location>
    <ligand>
        <name>NADP(+)</name>
        <dbReference type="ChEBI" id="CHEBI:58349"/>
    </ligand>
</feature>
<feature type="binding site" evidence="11">
    <location>
        <begin position="134"/>
        <end position="141"/>
    </location>
    <ligand>
        <name>substrate</name>
    </ligand>
</feature>
<feature type="binding site" evidence="11">
    <location>
        <position position="147"/>
    </location>
    <ligand>
        <name>D-threo-isocitrate</name>
        <dbReference type="ChEBI" id="CHEBI:15562"/>
    </ligand>
</feature>
<keyword evidence="4 12" id="KW-0460">Magnesium</keyword>
<evidence type="ECO:0000256" key="1">
    <source>
        <dbReference type="ARBA" id="ARBA00022435"/>
    </source>
</evidence>
<comment type="similarity">
    <text evidence="8 9">Belongs to the monomeric-type IDH family.</text>
</comment>
<evidence type="ECO:0000256" key="11">
    <source>
        <dbReference type="PIRSR" id="PIRSR009407-2"/>
    </source>
</evidence>
<comment type="catalytic activity">
    <reaction evidence="7 9">
        <text>D-threo-isocitrate + NADP(+) = 2-oxoglutarate + CO2 + NADPH</text>
        <dbReference type="Rhea" id="RHEA:19629"/>
        <dbReference type="ChEBI" id="CHEBI:15562"/>
        <dbReference type="ChEBI" id="CHEBI:16526"/>
        <dbReference type="ChEBI" id="CHEBI:16810"/>
        <dbReference type="ChEBI" id="CHEBI:57783"/>
        <dbReference type="ChEBI" id="CHEBI:58349"/>
        <dbReference type="EC" id="1.1.1.42"/>
    </reaction>
</comment>
<feature type="site" description="Critical for catalysis" evidence="10">
    <location>
        <position position="422"/>
    </location>
</feature>
<dbReference type="PANTHER" id="PTHR36999:SF1">
    <property type="entry name" value="ISOCITRATE DEHYDROGENASE (NADP(+))"/>
    <property type="match status" value="1"/>
</dbReference>
<accession>G2DDY9</accession>
<dbReference type="GO" id="GO:0006097">
    <property type="term" value="P:glyoxylate cycle"/>
    <property type="evidence" value="ECO:0007669"/>
    <property type="project" value="UniProtKB-KW"/>
</dbReference>
<comment type="caution">
    <text evidence="14">The sequence shown here is derived from an EMBL/GenBank/DDBJ whole genome shotgun (WGS) entry which is preliminary data.</text>
</comment>
<feature type="binding site" evidence="13">
    <location>
        <position position="651"/>
    </location>
    <ligand>
        <name>NADP(+)</name>
        <dbReference type="ChEBI" id="CHEBI:58349"/>
    </ligand>
</feature>
<dbReference type="Proteomes" id="UP000004491">
    <property type="component" value="Unassembled WGS sequence"/>
</dbReference>
<dbReference type="GO" id="GO:0004450">
    <property type="term" value="F:isocitrate dehydrogenase (NADP+) activity"/>
    <property type="evidence" value="ECO:0007669"/>
    <property type="project" value="UniProtKB-EC"/>
</dbReference>
<evidence type="ECO:0000313" key="14">
    <source>
        <dbReference type="EMBL" id="EGV51153.1"/>
    </source>
</evidence>
<keyword evidence="3 12" id="KW-0479">Metal-binding</keyword>
<evidence type="ECO:0000256" key="12">
    <source>
        <dbReference type="PIRSR" id="PIRSR009407-3"/>
    </source>
</evidence>
<evidence type="ECO:0000256" key="8">
    <source>
        <dbReference type="ARBA" id="ARBA00046318"/>
    </source>
</evidence>
<evidence type="ECO:0000256" key="4">
    <source>
        <dbReference type="ARBA" id="ARBA00022842"/>
    </source>
</evidence>
<keyword evidence="1 9" id="KW-0329">Glyoxylate bypass</keyword>
<evidence type="ECO:0000256" key="9">
    <source>
        <dbReference type="PIRNR" id="PIRNR009407"/>
    </source>
</evidence>
<dbReference type="NCBIfam" id="TIGR00178">
    <property type="entry name" value="monomer_idh"/>
    <property type="match status" value="1"/>
</dbReference>
<feature type="binding site" evidence="12">
    <location>
        <position position="550"/>
    </location>
    <ligand>
        <name>Mg(2+)</name>
        <dbReference type="ChEBI" id="CHEBI:18420"/>
    </ligand>
</feature>
<gene>
    <name evidence="14" type="primary">icd</name>
    <name evidence="14" type="ORF">Rifp1Sym_bt00030</name>
</gene>
<feature type="binding site" evidence="13">
    <location>
        <begin position="84"/>
        <end position="89"/>
    </location>
    <ligand>
        <name>NADP(+)</name>
        <dbReference type="ChEBI" id="CHEBI:58349"/>
    </ligand>
</feature>
<evidence type="ECO:0000256" key="7">
    <source>
        <dbReference type="ARBA" id="ARBA00023554"/>
    </source>
</evidence>
<evidence type="ECO:0000256" key="3">
    <source>
        <dbReference type="ARBA" id="ARBA00022723"/>
    </source>
</evidence>
<dbReference type="PANTHER" id="PTHR36999">
    <property type="entry name" value="ISOCITRATE DEHYDROGENASE [NADP]"/>
    <property type="match status" value="1"/>
</dbReference>
<feature type="binding site" evidence="13">
    <location>
        <begin position="586"/>
        <end position="587"/>
    </location>
    <ligand>
        <name>NADP(+)</name>
        <dbReference type="ChEBI" id="CHEBI:58349"/>
    </ligand>
</feature>
<keyword evidence="5 9" id="KW-0521">NADP</keyword>
<dbReference type="Pfam" id="PF03971">
    <property type="entry name" value="IDH"/>
    <property type="match status" value="1"/>
</dbReference>
<sequence length="743" mass="80927">MTPKASKIVWTKTDEAPALATGSFLPIVKAFTEVSGITVETRDISLAGRIIANFPDHLSDSQRQSDDLAELGELAKRPEANIIKLPNISASIPQLKAAIAELQSQGYDLPNYPDEPKDDAEKAIKARYAKVLGSAVNPVLREGNSDRRAPTAVKNYAKKNPHSMGAWSPDSKSHVATMSSGDFCANEQSVTMAEATDARIEFIDNDGSTSVLKESVPLEAGEVVDATFMSKKALTQFLAEQVEDAKQKEILFSLHMKATMMKVSDPIIFGHCVKVFYKDVIEKHADTITELGVDFNNGVGDLYAKIEGLPADKKAEIEADIEALYAERPAIAMVNSDKGITNLHVPSDIIIDASMPAAIRASGQMWGPDGKQHDTKFVIPDHSYAPLYQATIENCIANGALDPATMGTVPNVGLMAKKAEEYGSHPTTFEAPGDGIIRVVDSKGQTIHEQAVEEGDIWRMVMVKDAPIQDWVKLAVTRARATGWPAIFWLDDDRAHTAELKKKVEKYLKDHDTEGLDIRIMGVYEAAKLSIERMRAGENTISVTGNVLRDYNTDLYPILEVGTSAKMLSIVPLMNGGGLFETGAGGSAPKHVQQFQQEGHLRWDSLGEFLALAASLEHLSTVSGNKKAQILADTLDKATGEFLDNNKSPSRKVNELDNRGSHFYLTLYWAQALAEQTEDTELQARFATLAQQLGNNEAKIIEELNAAQGQPVDMGGYFRPDAEKMLNAMRPSASFNAALDALG</sequence>
<keyword evidence="15" id="KW-1185">Reference proteome</keyword>
<keyword evidence="2 9" id="KW-0816">Tricarboxylic acid cycle</keyword>
<feature type="binding site" evidence="12">
    <location>
        <position position="352"/>
    </location>
    <ligand>
        <name>Mg(2+)</name>
        <dbReference type="ChEBI" id="CHEBI:18420"/>
    </ligand>
</feature>
<dbReference type="EC" id="1.1.1.42" evidence="9"/>
<proteinExistence type="inferred from homology"/>
<dbReference type="Gene3D" id="3.40.718.10">
    <property type="entry name" value="Isopropylmalate Dehydrogenase"/>
    <property type="match status" value="1"/>
</dbReference>
<evidence type="ECO:0000313" key="15">
    <source>
        <dbReference type="Proteomes" id="UP000004491"/>
    </source>
</evidence>
<dbReference type="AlphaFoldDB" id="G2DDY9"/>
<dbReference type="GO" id="GO:0046872">
    <property type="term" value="F:metal ion binding"/>
    <property type="evidence" value="ECO:0007669"/>
    <property type="project" value="UniProtKB-KW"/>
</dbReference>